<dbReference type="PROSITE" id="PS00198">
    <property type="entry name" value="4FE4S_FER_1"/>
    <property type="match status" value="2"/>
</dbReference>
<dbReference type="STRING" id="1703779.AMJ83_03395"/>
<dbReference type="InterPro" id="IPR004108">
    <property type="entry name" value="Fe_hydrogenase_lsu_C"/>
</dbReference>
<dbReference type="Pfam" id="PF04060">
    <property type="entry name" value="FeS"/>
    <property type="match status" value="1"/>
</dbReference>
<feature type="domain" description="4Fe-4S ferredoxin-type" evidence="5">
    <location>
        <begin position="38"/>
        <end position="66"/>
    </location>
</feature>
<dbReference type="PROSITE" id="PS51379">
    <property type="entry name" value="4FE4S_FER_2"/>
    <property type="match status" value="2"/>
</dbReference>
<dbReference type="Pfam" id="PF02906">
    <property type="entry name" value="Fe_hyd_lg_C"/>
    <property type="match status" value="2"/>
</dbReference>
<dbReference type="InterPro" id="IPR050157">
    <property type="entry name" value="PSI_iron-sulfur_center"/>
</dbReference>
<dbReference type="Gene3D" id="3.30.70.20">
    <property type="match status" value="1"/>
</dbReference>
<dbReference type="AlphaFoldDB" id="A0A0S8FUB2"/>
<evidence type="ECO:0000256" key="3">
    <source>
        <dbReference type="ARBA" id="ARBA00023004"/>
    </source>
</evidence>
<feature type="domain" description="4Fe-4S ferredoxin-type" evidence="5">
    <location>
        <begin position="8"/>
        <end position="37"/>
    </location>
</feature>
<dbReference type="EMBL" id="LJUJ01000004">
    <property type="protein sequence ID" value="KPK64281.1"/>
    <property type="molecule type" value="Genomic_DNA"/>
</dbReference>
<keyword evidence="3" id="KW-0408">Iron</keyword>
<dbReference type="PANTHER" id="PTHR24960">
    <property type="entry name" value="PHOTOSYSTEM I IRON-SULFUR CENTER-RELATED"/>
    <property type="match status" value="1"/>
</dbReference>
<dbReference type="Pfam" id="PF13237">
    <property type="entry name" value="Fer4_10"/>
    <property type="match status" value="1"/>
</dbReference>
<organism evidence="7 8">
    <name type="scientific">candidate division WOR_3 bacterium SM23_42</name>
    <dbReference type="NCBI Taxonomy" id="1703779"/>
    <lineage>
        <taxon>Bacteria</taxon>
        <taxon>Bacteria division WOR-3</taxon>
    </lineage>
</organism>
<dbReference type="InterPro" id="IPR007202">
    <property type="entry name" value="4Fe-4S_dom"/>
</dbReference>
<keyword evidence="4" id="KW-0411">Iron-sulfur</keyword>
<dbReference type="InterPro" id="IPR017900">
    <property type="entry name" value="4Fe4S_Fe_S_CS"/>
</dbReference>
<evidence type="ECO:0000313" key="7">
    <source>
        <dbReference type="EMBL" id="KPK64281.1"/>
    </source>
</evidence>
<dbReference type="PROSITE" id="PS51656">
    <property type="entry name" value="4FE4S"/>
    <property type="match status" value="1"/>
</dbReference>
<protein>
    <recommendedName>
        <fullName evidence="9">Ferredoxin</fullName>
    </recommendedName>
</protein>
<feature type="domain" description="4Fe-4S" evidence="6">
    <location>
        <begin position="372"/>
        <end position="431"/>
    </location>
</feature>
<dbReference type="GO" id="GO:0046872">
    <property type="term" value="F:metal ion binding"/>
    <property type="evidence" value="ECO:0007669"/>
    <property type="project" value="UniProtKB-KW"/>
</dbReference>
<dbReference type="SUPFAM" id="SSF53920">
    <property type="entry name" value="Fe-only hydrogenase"/>
    <property type="match status" value="1"/>
</dbReference>
<keyword evidence="1" id="KW-0004">4Fe-4S</keyword>
<dbReference type="PATRIC" id="fig|1703779.3.peg.677"/>
<comment type="caution">
    <text evidence="7">The sequence shown here is derived from an EMBL/GenBank/DDBJ whole genome shotgun (WGS) entry which is preliminary data.</text>
</comment>
<evidence type="ECO:0000259" key="6">
    <source>
        <dbReference type="PROSITE" id="PS51656"/>
    </source>
</evidence>
<evidence type="ECO:0000256" key="4">
    <source>
        <dbReference type="ARBA" id="ARBA00023014"/>
    </source>
</evidence>
<evidence type="ECO:0000259" key="5">
    <source>
        <dbReference type="PROSITE" id="PS51379"/>
    </source>
</evidence>
<dbReference type="SUPFAM" id="SSF54862">
    <property type="entry name" value="4Fe-4S ferredoxins"/>
    <property type="match status" value="1"/>
</dbReference>
<sequence length="432" mass="48352">MAEQTYFHSIKVDKAKCIGCVTCMKVCPTKAIRVREQKAHINYERCIDCGECLRACPHSAIIPLTTLLSDLNRFKFKIALPSPVLYTQFGQQSMPSEILTVLKEIGFDHVYDEALVCEMMSVATEEYLDENRSPRPIISSICPVVVRLVQRLFPSLCGNILPLEPPREIAAKNLRSETAKQEELKAEEIGIIHITPCSAKMVSINHPESMAKSHLDGAISIREIYNKVMMKLKQEAGLLMMQTQTRISGVGIGWAFEGGEIRGLKYSNTVSVSGLLDTIRILEDVESGRLRNIEYLECLVCPDGCIGGPLTVENRFVAKSNVLRLLRHFGGKRRVNTELVQKLYKENFFSFAWAVEPKSFPPLDADRGVAIEKLKMKEELVGKLPGTDCGVCGAPDCQTLAEDIVRGEAKPEDCIYISRNESQGEKKWRKAR</sequence>
<evidence type="ECO:0000256" key="1">
    <source>
        <dbReference type="ARBA" id="ARBA00022485"/>
    </source>
</evidence>
<dbReference type="InterPro" id="IPR017896">
    <property type="entry name" value="4Fe4S_Fe-S-bd"/>
</dbReference>
<accession>A0A0S8FUB2</accession>
<dbReference type="Proteomes" id="UP000051373">
    <property type="component" value="Unassembled WGS sequence"/>
</dbReference>
<reference evidence="7 8" key="1">
    <citation type="journal article" date="2015" name="Microbiome">
        <title>Genomic resolution of linkages in carbon, nitrogen, and sulfur cycling among widespread estuary sediment bacteria.</title>
        <authorList>
            <person name="Baker B.J."/>
            <person name="Lazar C.S."/>
            <person name="Teske A.P."/>
            <person name="Dick G.J."/>
        </authorList>
    </citation>
    <scope>NUCLEOTIDE SEQUENCE [LARGE SCALE GENOMIC DNA]</scope>
    <source>
        <strain evidence="7">SM23_42</strain>
    </source>
</reference>
<evidence type="ECO:0000256" key="2">
    <source>
        <dbReference type="ARBA" id="ARBA00022723"/>
    </source>
</evidence>
<evidence type="ECO:0008006" key="9">
    <source>
        <dbReference type="Google" id="ProtNLM"/>
    </source>
</evidence>
<name>A0A0S8FUB2_UNCW3</name>
<evidence type="ECO:0000313" key="8">
    <source>
        <dbReference type="Proteomes" id="UP000051373"/>
    </source>
</evidence>
<keyword evidence="2" id="KW-0479">Metal-binding</keyword>
<dbReference type="InterPro" id="IPR009016">
    <property type="entry name" value="Fe_hydrogenase"/>
</dbReference>
<gene>
    <name evidence="7" type="ORF">AMJ83_03395</name>
</gene>
<dbReference type="PANTHER" id="PTHR24960:SF79">
    <property type="entry name" value="PHOTOSYSTEM I IRON-SULFUR CENTER"/>
    <property type="match status" value="1"/>
</dbReference>
<dbReference type="GO" id="GO:0051539">
    <property type="term" value="F:4 iron, 4 sulfur cluster binding"/>
    <property type="evidence" value="ECO:0007669"/>
    <property type="project" value="UniProtKB-KW"/>
</dbReference>
<dbReference type="Gene3D" id="3.40.950.10">
    <property type="entry name" value="Fe-only Hydrogenase (Larger Subunit), Chain L, domain 3"/>
    <property type="match status" value="1"/>
</dbReference>
<proteinExistence type="predicted"/>
<dbReference type="Gene3D" id="1.10.15.40">
    <property type="entry name" value="Electron transport complex subunit B, putative Fe-S cluster"/>
    <property type="match status" value="1"/>
</dbReference>